<keyword evidence="3" id="KW-1185">Reference proteome</keyword>
<accession>A0AAV4FYK0</accession>
<keyword evidence="1" id="KW-0732">Signal</keyword>
<gene>
    <name evidence="2" type="ORF">ElyMa_000522100</name>
</gene>
<dbReference type="Proteomes" id="UP000762676">
    <property type="component" value="Unassembled WGS sequence"/>
</dbReference>
<evidence type="ECO:0000256" key="1">
    <source>
        <dbReference type="SAM" id="SignalP"/>
    </source>
</evidence>
<protein>
    <submittedName>
        <fullName evidence="2">Lipoprotein</fullName>
    </submittedName>
</protein>
<dbReference type="EMBL" id="BMAT01001004">
    <property type="protein sequence ID" value="GFR77971.1"/>
    <property type="molecule type" value="Genomic_DNA"/>
</dbReference>
<comment type="caution">
    <text evidence="2">The sequence shown here is derived from an EMBL/GenBank/DDBJ whole genome shotgun (WGS) entry which is preliminary data.</text>
</comment>
<feature type="chain" id="PRO_5043674525" evidence="1">
    <location>
        <begin position="23"/>
        <end position="97"/>
    </location>
</feature>
<feature type="signal peptide" evidence="1">
    <location>
        <begin position="1"/>
        <end position="22"/>
    </location>
</feature>
<dbReference type="AlphaFoldDB" id="A0AAV4FYK0"/>
<dbReference type="PROSITE" id="PS51257">
    <property type="entry name" value="PROKAR_LIPOPROTEIN"/>
    <property type="match status" value="1"/>
</dbReference>
<evidence type="ECO:0000313" key="3">
    <source>
        <dbReference type="Proteomes" id="UP000762676"/>
    </source>
</evidence>
<organism evidence="2 3">
    <name type="scientific">Elysia marginata</name>
    <dbReference type="NCBI Taxonomy" id="1093978"/>
    <lineage>
        <taxon>Eukaryota</taxon>
        <taxon>Metazoa</taxon>
        <taxon>Spiralia</taxon>
        <taxon>Lophotrochozoa</taxon>
        <taxon>Mollusca</taxon>
        <taxon>Gastropoda</taxon>
        <taxon>Heterobranchia</taxon>
        <taxon>Euthyneura</taxon>
        <taxon>Panpulmonata</taxon>
        <taxon>Sacoglossa</taxon>
        <taxon>Placobranchoidea</taxon>
        <taxon>Plakobranchidae</taxon>
        <taxon>Elysia</taxon>
    </lineage>
</organism>
<name>A0AAV4FYK0_9GAST</name>
<reference evidence="2 3" key="1">
    <citation type="journal article" date="2021" name="Elife">
        <title>Chloroplast acquisition without the gene transfer in kleptoplastic sea slugs, Plakobranchus ocellatus.</title>
        <authorList>
            <person name="Maeda T."/>
            <person name="Takahashi S."/>
            <person name="Yoshida T."/>
            <person name="Shimamura S."/>
            <person name="Takaki Y."/>
            <person name="Nagai Y."/>
            <person name="Toyoda A."/>
            <person name="Suzuki Y."/>
            <person name="Arimoto A."/>
            <person name="Ishii H."/>
            <person name="Satoh N."/>
            <person name="Nishiyama T."/>
            <person name="Hasebe M."/>
            <person name="Maruyama T."/>
            <person name="Minagawa J."/>
            <person name="Obokata J."/>
            <person name="Shigenobu S."/>
        </authorList>
    </citation>
    <scope>NUCLEOTIDE SEQUENCE [LARGE SCALE GENOMIC DNA]</scope>
</reference>
<evidence type="ECO:0000313" key="2">
    <source>
        <dbReference type="EMBL" id="GFR77971.1"/>
    </source>
</evidence>
<keyword evidence="2" id="KW-0449">Lipoprotein</keyword>
<sequence length="97" mass="10767">MVCLRRCLPLLCLGLLGCESLSTTPSANTPPPCSPEWNQRVEQQIGTGDGHGHGPDIGSSEWYFVIHRKLRWSEPATLEPGSPAWCRRVDQAIQNKK</sequence>
<proteinExistence type="predicted"/>